<dbReference type="Proteomes" id="UP000192042">
    <property type="component" value="Chromosome I"/>
</dbReference>
<dbReference type="InterPro" id="IPR024208">
    <property type="entry name" value="DUF3842"/>
</dbReference>
<dbReference type="OrthoDB" id="9797117at2"/>
<evidence type="ECO:0000313" key="1">
    <source>
        <dbReference type="EMBL" id="SLM47842.1"/>
    </source>
</evidence>
<accession>A0A1W1I4B3</accession>
<reference evidence="1 2" key="1">
    <citation type="submission" date="2017-03" db="EMBL/GenBank/DDBJ databases">
        <authorList>
            <person name="Afonso C.L."/>
            <person name="Miller P.J."/>
            <person name="Scott M.A."/>
            <person name="Spackman E."/>
            <person name="Goraichik I."/>
            <person name="Dimitrov K.M."/>
            <person name="Suarez D.L."/>
            <person name="Swayne D.E."/>
        </authorList>
    </citation>
    <scope>NUCLEOTIDE SEQUENCE [LARGE SCALE GENOMIC DNA]</scope>
    <source>
        <strain evidence="1">Genome sequencing of Nitrospira japonica strain NJ11</strain>
    </source>
</reference>
<dbReference type="AlphaFoldDB" id="A0A1W1I4B3"/>
<name>A0A1W1I4B3_9BACT</name>
<evidence type="ECO:0000313" key="2">
    <source>
        <dbReference type="Proteomes" id="UP000192042"/>
    </source>
</evidence>
<dbReference type="STRING" id="1325564.NSJP_1670"/>
<dbReference type="RefSeq" id="WP_080886314.1">
    <property type="nucleotide sequence ID" value="NZ_LT828648.1"/>
</dbReference>
<dbReference type="Pfam" id="PF12953">
    <property type="entry name" value="DUF3842"/>
    <property type="match status" value="1"/>
</dbReference>
<dbReference type="EMBL" id="LT828648">
    <property type="protein sequence ID" value="SLM47842.1"/>
    <property type="molecule type" value="Genomic_DNA"/>
</dbReference>
<sequence>MRVCVIDGHGGGLGSRLVRELRADLSPGHELIGLGMTQAAAAAMGEAGAARICIGPEAITETVRTADVILAPLNVLFPDRDQREVTATMVQTILEARCRKILLPLNRFRVEVAGTESHKLEHLITTSLSRVRTLLSAVPES</sequence>
<organism evidence="1 2">
    <name type="scientific">Nitrospira japonica</name>
    <dbReference type="NCBI Taxonomy" id="1325564"/>
    <lineage>
        <taxon>Bacteria</taxon>
        <taxon>Pseudomonadati</taxon>
        <taxon>Nitrospirota</taxon>
        <taxon>Nitrospiria</taxon>
        <taxon>Nitrospirales</taxon>
        <taxon>Nitrospiraceae</taxon>
        <taxon>Nitrospira</taxon>
    </lineage>
</organism>
<keyword evidence="2" id="KW-1185">Reference proteome</keyword>
<dbReference type="SUPFAM" id="SSF51735">
    <property type="entry name" value="NAD(P)-binding Rossmann-fold domains"/>
    <property type="match status" value="1"/>
</dbReference>
<dbReference type="KEGG" id="nja:NSJP_1670"/>
<proteinExistence type="predicted"/>
<dbReference type="InterPro" id="IPR036291">
    <property type="entry name" value="NAD(P)-bd_dom_sf"/>
</dbReference>
<gene>
    <name evidence="1" type="ORF">NSJP_1670</name>
</gene>
<protein>
    <submittedName>
        <fullName evidence="1">Uncharacterized protein</fullName>
    </submittedName>
</protein>